<organism evidence="1">
    <name type="scientific">Trepomonas sp. PC1</name>
    <dbReference type="NCBI Taxonomy" id="1076344"/>
    <lineage>
        <taxon>Eukaryota</taxon>
        <taxon>Metamonada</taxon>
        <taxon>Diplomonadida</taxon>
        <taxon>Hexamitidae</taxon>
        <taxon>Hexamitinae</taxon>
        <taxon>Trepomonas</taxon>
    </lineage>
</organism>
<feature type="non-terminal residue" evidence="1">
    <location>
        <position position="1"/>
    </location>
</feature>
<gene>
    <name evidence="1" type="ORF">TPC1_10414</name>
</gene>
<accession>A0A146KMF6</accession>
<proteinExistence type="predicted"/>
<dbReference type="AlphaFoldDB" id="A0A146KMF6"/>
<evidence type="ECO:0000313" key="1">
    <source>
        <dbReference type="EMBL" id="JAP96299.1"/>
    </source>
</evidence>
<dbReference type="InterPro" id="IPR052815">
    <property type="entry name" value="PDCD2-like_regulator"/>
</dbReference>
<dbReference type="EMBL" id="GDID01000307">
    <property type="protein sequence ID" value="JAP96299.1"/>
    <property type="molecule type" value="Transcribed_RNA"/>
</dbReference>
<protein>
    <submittedName>
        <fullName evidence="1">Uncharacterized protein</fullName>
    </submittedName>
</protein>
<dbReference type="PANTHER" id="PTHR46421">
    <property type="entry name" value="PROGRAMMED CELL DEATH PROTEIN 2-LIKE"/>
    <property type="match status" value="1"/>
</dbReference>
<name>A0A146KMF6_9EUKA</name>
<dbReference type="PANTHER" id="PTHR46421:SF1">
    <property type="entry name" value="PROGRAMMED CELL DEATH PROTEIN 2-LIKE"/>
    <property type="match status" value="1"/>
</dbReference>
<reference evidence="1" key="1">
    <citation type="submission" date="2015-07" db="EMBL/GenBank/DDBJ databases">
        <title>Adaptation to a free-living lifestyle via gene acquisitions in the diplomonad Trepomonas sp. PC1.</title>
        <authorList>
            <person name="Xu F."/>
            <person name="Jerlstrom-Hultqvist J."/>
            <person name="Kolisko M."/>
            <person name="Simpson A.G.B."/>
            <person name="Roger A.J."/>
            <person name="Svard S.G."/>
            <person name="Andersson J.O."/>
        </authorList>
    </citation>
    <scope>NUCLEOTIDE SEQUENCE</scope>
    <source>
        <strain evidence="1">PC1</strain>
    </source>
</reference>
<sequence>NLDELSIEYSHIGGKMCYEKQLQLPDLKCQECGRNLCCLIQYVSQASSDTFHRIIYVFICNQKHYKKSIRVLTYNKHVTIPEKDTSSVPRQEDNWEDDTDVDLLNLVSQMKTVIPQPSEPLTKLYQKSDIQFCVRKQNFNFEPHDIQTKFAEQKLQDFFQGSVYTASRSLHVTFTECMLEQLSGCLFVAGYDRNALCFQKCVQQMQKGSFEEDKYHYQEGSESESDSQKVIIDENPEFVIDERCKCEFCSEFNQKYVHELDLFSTLIWVLKMHNEADYAEFKAIYVYGVRTEEDGLFEGVAVCQDDDEDLSEVLKDIKKQEKKQEQNDVK</sequence>